<dbReference type="Proteomes" id="UP000245626">
    <property type="component" value="Unassembled WGS sequence"/>
</dbReference>
<evidence type="ECO:0000313" key="1">
    <source>
        <dbReference type="EMBL" id="PWN47560.1"/>
    </source>
</evidence>
<reference evidence="1 2" key="1">
    <citation type="journal article" date="2018" name="Mol. Biol. Evol.">
        <title>Broad Genomic Sampling Reveals a Smut Pathogenic Ancestry of the Fungal Clade Ustilaginomycotina.</title>
        <authorList>
            <person name="Kijpornyongpan T."/>
            <person name="Mondo S.J."/>
            <person name="Barry K."/>
            <person name="Sandor L."/>
            <person name="Lee J."/>
            <person name="Lipzen A."/>
            <person name="Pangilinan J."/>
            <person name="LaButti K."/>
            <person name="Hainaut M."/>
            <person name="Henrissat B."/>
            <person name="Grigoriev I.V."/>
            <person name="Spatafora J.W."/>
            <person name="Aime M.C."/>
        </authorList>
    </citation>
    <scope>NUCLEOTIDE SEQUENCE [LARGE SCALE GENOMIC DNA]</scope>
    <source>
        <strain evidence="1 2">SA 807</strain>
    </source>
</reference>
<protein>
    <submittedName>
        <fullName evidence="1">Uncharacterized protein</fullName>
    </submittedName>
</protein>
<evidence type="ECO:0000313" key="2">
    <source>
        <dbReference type="Proteomes" id="UP000245626"/>
    </source>
</evidence>
<gene>
    <name evidence="1" type="ORF">IE53DRAFT_244032</name>
</gene>
<sequence>MGNAAEVRLGPRQSWEGKRRGGNSLLRGFPPGRAMTNHPGPSLRERGTSQPFRSPSPLSPSLALQTTLSVPALVLTHKERIPSSSRSAFTHIQNRNSFLLVTQTRSHLSDFHFLHPPLPPSRQSR</sequence>
<accession>A0ACD0NP17</accession>
<keyword evidence="2" id="KW-1185">Reference proteome</keyword>
<dbReference type="EMBL" id="KZ820397">
    <property type="protein sequence ID" value="PWN47560.1"/>
    <property type="molecule type" value="Genomic_DNA"/>
</dbReference>
<name>A0ACD0NP17_9BASI</name>
<organism evidence="1 2">
    <name type="scientific">Violaceomyces palustris</name>
    <dbReference type="NCBI Taxonomy" id="1673888"/>
    <lineage>
        <taxon>Eukaryota</taxon>
        <taxon>Fungi</taxon>
        <taxon>Dikarya</taxon>
        <taxon>Basidiomycota</taxon>
        <taxon>Ustilaginomycotina</taxon>
        <taxon>Ustilaginomycetes</taxon>
        <taxon>Violaceomycetales</taxon>
        <taxon>Violaceomycetaceae</taxon>
        <taxon>Violaceomyces</taxon>
    </lineage>
</organism>
<proteinExistence type="predicted"/>